<evidence type="ECO:0000256" key="2">
    <source>
        <dbReference type="ARBA" id="ARBA00023163"/>
    </source>
</evidence>
<dbReference type="EMBL" id="JARXVQ010000001">
    <property type="protein sequence ID" value="MDH6180648.1"/>
    <property type="molecule type" value="Genomic_DNA"/>
</dbReference>
<dbReference type="SUPFAM" id="SSF52317">
    <property type="entry name" value="Class I glutamine amidotransferase-like"/>
    <property type="match status" value="1"/>
</dbReference>
<dbReference type="SUPFAM" id="SSF46689">
    <property type="entry name" value="Homeodomain-like"/>
    <property type="match status" value="2"/>
</dbReference>
<organism evidence="4 5">
    <name type="scientific">Antiquaquibacter oligotrophicus</name>
    <dbReference type="NCBI Taxonomy" id="2880260"/>
    <lineage>
        <taxon>Bacteria</taxon>
        <taxon>Bacillati</taxon>
        <taxon>Actinomycetota</taxon>
        <taxon>Actinomycetes</taxon>
        <taxon>Micrococcales</taxon>
        <taxon>Microbacteriaceae</taxon>
        <taxon>Antiquaquibacter</taxon>
    </lineage>
</organism>
<evidence type="ECO:0000256" key="1">
    <source>
        <dbReference type="ARBA" id="ARBA00023015"/>
    </source>
</evidence>
<dbReference type="CDD" id="cd03137">
    <property type="entry name" value="GATase1_AraC_1"/>
    <property type="match status" value="1"/>
</dbReference>
<comment type="caution">
    <text evidence="4">The sequence shown here is derived from an EMBL/GenBank/DDBJ whole genome shotgun (WGS) entry which is preliminary data.</text>
</comment>
<dbReference type="Pfam" id="PF12833">
    <property type="entry name" value="HTH_18"/>
    <property type="match status" value="1"/>
</dbReference>
<dbReference type="Gene3D" id="1.10.10.60">
    <property type="entry name" value="Homeodomain-like"/>
    <property type="match status" value="1"/>
</dbReference>
<dbReference type="PANTHER" id="PTHR43130">
    <property type="entry name" value="ARAC-FAMILY TRANSCRIPTIONAL REGULATOR"/>
    <property type="match status" value="1"/>
</dbReference>
<dbReference type="InterPro" id="IPR029062">
    <property type="entry name" value="Class_I_gatase-like"/>
</dbReference>
<sequence length="335" mass="35909">MAVVAIISPNLVNRETGMHEIVAVALDGSILLDLGVPHQVFDSARGATGEALYRVRIASIGGLPVSTSSGVEVSVAHGLEIVGEADTVIVLPGREARVGPLNTDLRDALVGARERGVRIMAICTGAFALAEAGLLDGRRATTYWVRSAEFASRFPSVRLEPDVLFVDDGILTSAGVAAGLDLCLHVVRTDHGAAVANDVARQLVMPSVRQGGQAQYIPRHRPADDDDRFSELLTWARARVGDDLTVADLATRASLSERTLARRFRERTGASPGAWLVAERFDRARELLESTDLYVDEVARASGLGSAANLRARFAQRFGVSPTEYRRAFRATVSA</sequence>
<keyword evidence="5" id="KW-1185">Reference proteome</keyword>
<reference evidence="4 5" key="1">
    <citation type="submission" date="2023-04" db="EMBL/GenBank/DDBJ databases">
        <title>Genome Encyclopedia of Bacteria and Archaea VI: Functional Genomics of Type Strains.</title>
        <authorList>
            <person name="Whitman W."/>
        </authorList>
    </citation>
    <scope>NUCLEOTIDE SEQUENCE [LARGE SCALE GENOMIC DNA]</scope>
    <source>
        <strain evidence="4 5">SG_E_30_P1</strain>
    </source>
</reference>
<name>A0ABT6KKV4_9MICO</name>
<dbReference type="PANTHER" id="PTHR43130:SF3">
    <property type="entry name" value="HTH-TYPE TRANSCRIPTIONAL REGULATOR RV1931C"/>
    <property type="match status" value="1"/>
</dbReference>
<keyword evidence="2" id="KW-0804">Transcription</keyword>
<protein>
    <submittedName>
        <fullName evidence="4">Transcriptional regulator GlxA family with amidase domain</fullName>
    </submittedName>
</protein>
<dbReference type="InterPro" id="IPR052158">
    <property type="entry name" value="INH-QAR"/>
</dbReference>
<proteinExistence type="predicted"/>
<dbReference type="InterPro" id="IPR018060">
    <property type="entry name" value="HTH_AraC"/>
</dbReference>
<evidence type="ECO:0000259" key="3">
    <source>
        <dbReference type="PROSITE" id="PS01124"/>
    </source>
</evidence>
<keyword evidence="1" id="KW-0805">Transcription regulation</keyword>
<accession>A0ABT6KKV4</accession>
<evidence type="ECO:0000313" key="5">
    <source>
        <dbReference type="Proteomes" id="UP001160142"/>
    </source>
</evidence>
<dbReference type="SMART" id="SM00342">
    <property type="entry name" value="HTH_ARAC"/>
    <property type="match status" value="1"/>
</dbReference>
<dbReference type="Pfam" id="PF01965">
    <property type="entry name" value="DJ-1_PfpI"/>
    <property type="match status" value="1"/>
</dbReference>
<dbReference type="InterPro" id="IPR009057">
    <property type="entry name" value="Homeodomain-like_sf"/>
</dbReference>
<dbReference type="PROSITE" id="PS01124">
    <property type="entry name" value="HTH_ARAC_FAMILY_2"/>
    <property type="match status" value="1"/>
</dbReference>
<evidence type="ECO:0000313" key="4">
    <source>
        <dbReference type="EMBL" id="MDH6180648.1"/>
    </source>
</evidence>
<dbReference type="InterPro" id="IPR002818">
    <property type="entry name" value="DJ-1/PfpI"/>
</dbReference>
<dbReference type="Gene3D" id="3.40.50.880">
    <property type="match status" value="1"/>
</dbReference>
<feature type="domain" description="HTH araC/xylS-type" evidence="3">
    <location>
        <begin position="230"/>
        <end position="328"/>
    </location>
</feature>
<gene>
    <name evidence="4" type="ORF">M2152_000830</name>
</gene>
<dbReference type="Proteomes" id="UP001160142">
    <property type="component" value="Unassembled WGS sequence"/>
</dbReference>